<dbReference type="Pfam" id="PF09523">
    <property type="entry name" value="DUF2390"/>
    <property type="match status" value="1"/>
</dbReference>
<reference evidence="1" key="1">
    <citation type="submission" date="2021-02" db="EMBL/GenBank/DDBJ databases">
        <title>Skermanella TT6 skin isolate.</title>
        <authorList>
            <person name="Lee K."/>
            <person name="Ganzorig M."/>
        </authorList>
    </citation>
    <scope>NUCLEOTIDE SEQUENCE</scope>
    <source>
        <strain evidence="1">TT6</strain>
    </source>
</reference>
<dbReference type="InterPro" id="IPR012659">
    <property type="entry name" value="CHP02444"/>
</dbReference>
<gene>
    <name evidence="1" type="ORF">IGS68_07020</name>
</gene>
<dbReference type="Proteomes" id="UP000595197">
    <property type="component" value="Chromosome"/>
</dbReference>
<accession>A0ABX7BD57</accession>
<protein>
    <submittedName>
        <fullName evidence="1">TIGR02444 family protein</fullName>
    </submittedName>
</protein>
<organism evidence="1 2">
    <name type="scientific">Skermanella cutis</name>
    <dbReference type="NCBI Taxonomy" id="2775420"/>
    <lineage>
        <taxon>Bacteria</taxon>
        <taxon>Pseudomonadati</taxon>
        <taxon>Pseudomonadota</taxon>
        <taxon>Alphaproteobacteria</taxon>
        <taxon>Rhodospirillales</taxon>
        <taxon>Azospirillaceae</taxon>
        <taxon>Skermanella</taxon>
    </lineage>
</organism>
<evidence type="ECO:0000313" key="1">
    <source>
        <dbReference type="EMBL" id="QQP92338.1"/>
    </source>
</evidence>
<dbReference type="EMBL" id="CP067420">
    <property type="protein sequence ID" value="QQP92338.1"/>
    <property type="molecule type" value="Genomic_DNA"/>
</dbReference>
<evidence type="ECO:0000313" key="2">
    <source>
        <dbReference type="Proteomes" id="UP000595197"/>
    </source>
</evidence>
<name>A0ABX7BD57_9PROT</name>
<dbReference type="NCBIfam" id="TIGR02444">
    <property type="entry name" value="TIGR02444 family protein"/>
    <property type="match status" value="1"/>
</dbReference>
<sequence>MWRFALALYGRPGVSDRCLMLQDRHGCDVTVLLFAAWAGAARGIGLSAQDLAAARTAVEAWHEEVVRPLRAVRRRLKHGPPPAPSGRTGELRAGIQAIEIEAERIELEVLAGRLPAAAASGQPSPELVLANLQLVVPDLEEEGREALRAIAGTAYSIGSAIEL</sequence>
<keyword evidence="2" id="KW-1185">Reference proteome</keyword>
<proteinExistence type="predicted"/>